<dbReference type="EMBL" id="UGMS01000004">
    <property type="protein sequence ID" value="STW80527.1"/>
    <property type="molecule type" value="Genomic_DNA"/>
</dbReference>
<dbReference type="AlphaFoldDB" id="A0A7H4PQ54"/>
<name>A0A7H4PQ54_9ENTR</name>
<protein>
    <submittedName>
        <fullName evidence="1">Uncharacterized protein</fullName>
    </submittedName>
</protein>
<gene>
    <name evidence="1" type="ORF">NCTC11685_07889</name>
</gene>
<accession>A0A7H4PQ54</accession>
<dbReference type="Proteomes" id="UP000254863">
    <property type="component" value="Unassembled WGS sequence"/>
</dbReference>
<reference evidence="1 2" key="1">
    <citation type="submission" date="2018-06" db="EMBL/GenBank/DDBJ databases">
        <authorList>
            <consortium name="Pathogen Informatics"/>
            <person name="Doyle S."/>
        </authorList>
    </citation>
    <scope>NUCLEOTIDE SEQUENCE [LARGE SCALE GENOMIC DNA]</scope>
    <source>
        <strain evidence="1 2">NCTC11685</strain>
    </source>
</reference>
<proteinExistence type="predicted"/>
<comment type="caution">
    <text evidence="1">The sequence shown here is derived from an EMBL/GenBank/DDBJ whole genome shotgun (WGS) entry which is preliminary data.</text>
</comment>
<evidence type="ECO:0000313" key="1">
    <source>
        <dbReference type="EMBL" id="STW80527.1"/>
    </source>
</evidence>
<evidence type="ECO:0000313" key="2">
    <source>
        <dbReference type="Proteomes" id="UP000254863"/>
    </source>
</evidence>
<organism evidence="1 2">
    <name type="scientific">Klebsiella michiganensis</name>
    <dbReference type="NCBI Taxonomy" id="1134687"/>
    <lineage>
        <taxon>Bacteria</taxon>
        <taxon>Pseudomonadati</taxon>
        <taxon>Pseudomonadota</taxon>
        <taxon>Gammaproteobacteria</taxon>
        <taxon>Enterobacterales</taxon>
        <taxon>Enterobacteriaceae</taxon>
        <taxon>Klebsiella/Raoultella group</taxon>
        <taxon>Klebsiella</taxon>
    </lineage>
</organism>
<sequence length="70" mass="7556">MPSGGHHHQAELANFVQIVQHAKAVLTRQANIDKHNINRIAMQLPPEGFGAAHAPGIEAAMAQKSQQLVE</sequence>